<protein>
    <recommendedName>
        <fullName evidence="1">COMM domain-containing protein</fullName>
    </recommendedName>
</protein>
<keyword evidence="3" id="KW-1185">Reference proteome</keyword>
<dbReference type="Pfam" id="PF21672">
    <property type="entry name" value="COMM_HN"/>
    <property type="match status" value="1"/>
</dbReference>
<dbReference type="Pfam" id="PF07258">
    <property type="entry name" value="COMM_domain"/>
    <property type="match status" value="1"/>
</dbReference>
<feature type="domain" description="COMM" evidence="1">
    <location>
        <begin position="145"/>
        <end position="208"/>
    </location>
</feature>
<evidence type="ECO:0000313" key="3">
    <source>
        <dbReference type="Proteomes" id="UP000069940"/>
    </source>
</evidence>
<dbReference type="PANTHER" id="PTHR12333">
    <property type="entry name" value="COMM DOMAIN CONTAINING PROTEIN 10"/>
    <property type="match status" value="1"/>
</dbReference>
<reference evidence="3" key="1">
    <citation type="journal article" date="2015" name="Proc. Natl. Acad. Sci. U.S.A.">
        <title>Genome sequence of the Asian Tiger mosquito, Aedes albopictus, reveals insights into its biology, genetics, and evolution.</title>
        <authorList>
            <person name="Chen X.G."/>
            <person name="Jiang X."/>
            <person name="Gu J."/>
            <person name="Xu M."/>
            <person name="Wu Y."/>
            <person name="Deng Y."/>
            <person name="Zhang C."/>
            <person name="Bonizzoni M."/>
            <person name="Dermauw W."/>
            <person name="Vontas J."/>
            <person name="Armbruster P."/>
            <person name="Huang X."/>
            <person name="Yang Y."/>
            <person name="Zhang H."/>
            <person name="He W."/>
            <person name="Peng H."/>
            <person name="Liu Y."/>
            <person name="Wu K."/>
            <person name="Chen J."/>
            <person name="Lirakis M."/>
            <person name="Topalis P."/>
            <person name="Van Leeuwen T."/>
            <person name="Hall A.B."/>
            <person name="Jiang X."/>
            <person name="Thorpe C."/>
            <person name="Mueller R.L."/>
            <person name="Sun C."/>
            <person name="Waterhouse R.M."/>
            <person name="Yan G."/>
            <person name="Tu Z.J."/>
            <person name="Fang X."/>
            <person name="James A.A."/>
        </authorList>
    </citation>
    <scope>NUCLEOTIDE SEQUENCE [LARGE SCALE GENOMIC DNA]</scope>
    <source>
        <strain evidence="3">Foshan</strain>
    </source>
</reference>
<dbReference type="InterPro" id="IPR037361">
    <property type="entry name" value="COMMD10"/>
</dbReference>
<name>A0ABM2A5M5_AEDAL</name>
<reference evidence="2" key="2">
    <citation type="submission" date="2025-05" db="UniProtKB">
        <authorList>
            <consortium name="EnsemblMetazoa"/>
        </authorList>
    </citation>
    <scope>IDENTIFICATION</scope>
    <source>
        <strain evidence="2">Foshan</strain>
    </source>
</reference>
<dbReference type="RefSeq" id="XP_019554683.3">
    <property type="nucleotide sequence ID" value="XM_019699138.3"/>
</dbReference>
<proteinExistence type="predicted"/>
<evidence type="ECO:0000259" key="1">
    <source>
        <dbReference type="PROSITE" id="PS51269"/>
    </source>
</evidence>
<dbReference type="EnsemblMetazoa" id="AALFPA23_024689.R36805">
    <property type="protein sequence ID" value="AALFPA23_024689.P36805"/>
    <property type="gene ID" value="AALFPA23_024689"/>
</dbReference>
<sequence length="211" mass="23774">MSSPPNWFALTDGLTRAIAFCNESISDECFSNMLEYLFRTIDNATTTGNHPEPAETETELENLRAGAAQLSEQEFKLAMQSLAYLVKRSLKFMLKPSRLQADLRNHLQLAEGKSNCFVKHWIQTTKIVLDALATDDDTEGGKSNQLEDVSWKVRAQLSSEPRQKDKLALGQLELKTGSRTINLELNSAELVEFYNQLERIQIELDALHAKA</sequence>
<dbReference type="PROSITE" id="PS51269">
    <property type="entry name" value="COMM"/>
    <property type="match status" value="1"/>
</dbReference>
<dbReference type="InterPro" id="IPR017920">
    <property type="entry name" value="COMM"/>
</dbReference>
<dbReference type="Proteomes" id="UP000069940">
    <property type="component" value="Unassembled WGS sequence"/>
</dbReference>
<accession>A0ABM2A5M5</accession>
<organism evidence="2 3">
    <name type="scientific">Aedes albopictus</name>
    <name type="common">Asian tiger mosquito</name>
    <name type="synonym">Stegomyia albopicta</name>
    <dbReference type="NCBI Taxonomy" id="7160"/>
    <lineage>
        <taxon>Eukaryota</taxon>
        <taxon>Metazoa</taxon>
        <taxon>Ecdysozoa</taxon>
        <taxon>Arthropoda</taxon>
        <taxon>Hexapoda</taxon>
        <taxon>Insecta</taxon>
        <taxon>Pterygota</taxon>
        <taxon>Neoptera</taxon>
        <taxon>Endopterygota</taxon>
        <taxon>Diptera</taxon>
        <taxon>Nematocera</taxon>
        <taxon>Culicoidea</taxon>
        <taxon>Culicidae</taxon>
        <taxon>Culicinae</taxon>
        <taxon>Aedini</taxon>
        <taxon>Aedes</taxon>
        <taxon>Stegomyia</taxon>
    </lineage>
</organism>
<dbReference type="GeneID" id="109424058"/>
<evidence type="ECO:0000313" key="2">
    <source>
        <dbReference type="EnsemblMetazoa" id="AALFPA23_024689.P36805"/>
    </source>
</evidence>
<dbReference type="PANTHER" id="PTHR12333:SF0">
    <property type="entry name" value="COMM DOMAIN-CONTAINING PROTEIN 10"/>
    <property type="match status" value="1"/>
</dbReference>